<evidence type="ECO:0000256" key="3">
    <source>
        <dbReference type="RuleBase" id="RU361203"/>
    </source>
</evidence>
<dbReference type="InterPro" id="IPR004843">
    <property type="entry name" value="Calcineurin-like_PHP"/>
</dbReference>
<evidence type="ECO:0000313" key="8">
    <source>
        <dbReference type="Proteomes" id="UP000794436"/>
    </source>
</evidence>
<evidence type="ECO:0000256" key="1">
    <source>
        <dbReference type="ARBA" id="ARBA00022729"/>
    </source>
</evidence>
<feature type="domain" description="Purple acid phosphatase N-terminal" evidence="6">
    <location>
        <begin position="66"/>
        <end position="164"/>
    </location>
</feature>
<reference evidence="7" key="1">
    <citation type="submission" date="2019-03" db="EMBL/GenBank/DDBJ databases">
        <title>Long read genome sequence of the mycoparasitic Pythium oligandrum ATCC 38472 isolated from sugarbeet rhizosphere.</title>
        <authorList>
            <person name="Gaulin E."/>
        </authorList>
    </citation>
    <scope>NUCLEOTIDE SEQUENCE</scope>
    <source>
        <strain evidence="7">ATCC 38472_TT</strain>
    </source>
</reference>
<dbReference type="OrthoDB" id="45007at2759"/>
<dbReference type="InterPro" id="IPR008963">
    <property type="entry name" value="Purple_acid_Pase-like_N"/>
</dbReference>
<dbReference type="Pfam" id="PF00149">
    <property type="entry name" value="Metallophos"/>
    <property type="match status" value="1"/>
</dbReference>
<feature type="domain" description="Calcineurin-like phosphoesterase" evidence="4">
    <location>
        <begin position="176"/>
        <end position="410"/>
    </location>
</feature>
<dbReference type="Gene3D" id="2.60.40.380">
    <property type="entry name" value="Purple acid phosphatase-like, N-terminal"/>
    <property type="match status" value="1"/>
</dbReference>
<comment type="caution">
    <text evidence="7">The sequence shown here is derived from an EMBL/GenBank/DDBJ whole genome shotgun (WGS) entry which is preliminary data.</text>
</comment>
<accession>A0A8K1CQL1</accession>
<comment type="similarity">
    <text evidence="3">Belongs to the metallophosphoesterase superfamily. Purple acid phosphatase family.</text>
</comment>
<feature type="chain" id="PRO_5035487056" description="Purple acid phosphatase" evidence="3">
    <location>
        <begin position="19"/>
        <end position="504"/>
    </location>
</feature>
<comment type="catalytic activity">
    <reaction evidence="3">
        <text>a phosphate monoester + H2O = an alcohol + phosphate</text>
        <dbReference type="Rhea" id="RHEA:15017"/>
        <dbReference type="ChEBI" id="CHEBI:15377"/>
        <dbReference type="ChEBI" id="CHEBI:30879"/>
        <dbReference type="ChEBI" id="CHEBI:43474"/>
        <dbReference type="ChEBI" id="CHEBI:67140"/>
        <dbReference type="EC" id="3.1.3.2"/>
    </reaction>
</comment>
<dbReference type="Gene3D" id="3.60.21.10">
    <property type="match status" value="1"/>
</dbReference>
<dbReference type="EMBL" id="SPLM01000006">
    <property type="protein sequence ID" value="TMW66905.1"/>
    <property type="molecule type" value="Genomic_DNA"/>
</dbReference>
<sequence length="504" mass="54953">MRLLSLLAVLGGAAVATAQAVDDKACVFSLLQLGCVPKALCKFNYNFGDLTPSQSCRVRPGANKLPQQMHLAYAGATAGSGMTISWATFDDVSDSAVWIGSNADKLEHRPDVAVSSNSYYSEDKYSLYQHHATVLGLQPNTKYFYKIGSATNSSLVSEVASFTTARAASSNDSFAIGIYGDLGFGTKGEASTQYINTLAEKLAFVYHVGDIGYADDDFLDPTQALGFFYEEVYNKWMNSMTPLMQQVPYMVTVGNHEAECHSPSCIVSKFKKDRLGNYTAYNSRFQMPSTESKGVKNMWYAFEYGPIHFTSISSETDYNDAPGNAYTLTHKNGGFGNQLTWLEEDLKKAAANRANVPWLIVGMHRPIYHRKDADAAGQPVGDSLALQKAFEELFIKYGVDVVLAGHEHSYERHFPIARGKAVKDGVSPDNAVYTNPKAPVYVVSGAAGNPEPNHASGTGQVSWNVMESAEYGVTILGVTRQTLTFTQLTAGDEKVIDSFTINKN</sequence>
<dbReference type="PANTHER" id="PTHR45867">
    <property type="entry name" value="PURPLE ACID PHOSPHATASE"/>
    <property type="match status" value="1"/>
</dbReference>
<dbReference type="InterPro" id="IPR025733">
    <property type="entry name" value="PAPs_C"/>
</dbReference>
<dbReference type="InterPro" id="IPR029052">
    <property type="entry name" value="Metallo-depent_PP-like"/>
</dbReference>
<dbReference type="InterPro" id="IPR015914">
    <property type="entry name" value="PAPs_N"/>
</dbReference>
<evidence type="ECO:0000259" key="4">
    <source>
        <dbReference type="Pfam" id="PF00149"/>
    </source>
</evidence>
<dbReference type="GO" id="GO:0003993">
    <property type="term" value="F:acid phosphatase activity"/>
    <property type="evidence" value="ECO:0007669"/>
    <property type="project" value="UniProtKB-EC"/>
</dbReference>
<dbReference type="InterPro" id="IPR041792">
    <property type="entry name" value="MPP_PAP"/>
</dbReference>
<organism evidence="7 8">
    <name type="scientific">Pythium oligandrum</name>
    <name type="common">Mycoparasitic fungus</name>
    <dbReference type="NCBI Taxonomy" id="41045"/>
    <lineage>
        <taxon>Eukaryota</taxon>
        <taxon>Sar</taxon>
        <taxon>Stramenopiles</taxon>
        <taxon>Oomycota</taxon>
        <taxon>Peronosporomycetes</taxon>
        <taxon>Pythiales</taxon>
        <taxon>Pythiaceae</taxon>
        <taxon>Pythium</taxon>
    </lineage>
</organism>
<keyword evidence="2" id="KW-0325">Glycoprotein</keyword>
<evidence type="ECO:0000259" key="5">
    <source>
        <dbReference type="Pfam" id="PF14008"/>
    </source>
</evidence>
<keyword evidence="8" id="KW-1185">Reference proteome</keyword>
<dbReference type="AlphaFoldDB" id="A0A8K1CQL1"/>
<dbReference type="Pfam" id="PF16656">
    <property type="entry name" value="Pur_ac_phosph_N"/>
    <property type="match status" value="1"/>
</dbReference>
<gene>
    <name evidence="7" type="ORF">Poli38472_012021</name>
</gene>
<evidence type="ECO:0000259" key="6">
    <source>
        <dbReference type="Pfam" id="PF16656"/>
    </source>
</evidence>
<proteinExistence type="inferred from homology"/>
<dbReference type="EC" id="3.1.3.2" evidence="3"/>
<dbReference type="SUPFAM" id="SSF49363">
    <property type="entry name" value="Purple acid phosphatase, N-terminal domain"/>
    <property type="match status" value="1"/>
</dbReference>
<dbReference type="PANTHER" id="PTHR45867:SF3">
    <property type="entry name" value="ACID PHOSPHATASE TYPE 7"/>
    <property type="match status" value="1"/>
</dbReference>
<feature type="signal peptide" evidence="3">
    <location>
        <begin position="1"/>
        <end position="18"/>
    </location>
</feature>
<name>A0A8K1CQL1_PYTOL</name>
<feature type="domain" description="Purple acid phosphatase C-terminal" evidence="5">
    <location>
        <begin position="438"/>
        <end position="498"/>
    </location>
</feature>
<dbReference type="GO" id="GO:0046872">
    <property type="term" value="F:metal ion binding"/>
    <property type="evidence" value="ECO:0007669"/>
    <property type="project" value="InterPro"/>
</dbReference>
<dbReference type="CDD" id="cd00839">
    <property type="entry name" value="MPP_PAPs"/>
    <property type="match status" value="1"/>
</dbReference>
<evidence type="ECO:0000313" key="7">
    <source>
        <dbReference type="EMBL" id="TMW66905.1"/>
    </source>
</evidence>
<keyword evidence="1 3" id="KW-0732">Signal</keyword>
<dbReference type="Pfam" id="PF14008">
    <property type="entry name" value="Metallophos_C"/>
    <property type="match status" value="1"/>
</dbReference>
<evidence type="ECO:0000256" key="2">
    <source>
        <dbReference type="ARBA" id="ARBA00023180"/>
    </source>
</evidence>
<dbReference type="SUPFAM" id="SSF56300">
    <property type="entry name" value="Metallo-dependent phosphatases"/>
    <property type="match status" value="1"/>
</dbReference>
<dbReference type="Proteomes" id="UP000794436">
    <property type="component" value="Unassembled WGS sequence"/>
</dbReference>
<protein>
    <recommendedName>
        <fullName evidence="3">Purple acid phosphatase</fullName>
        <ecNumber evidence="3">3.1.3.2</ecNumber>
    </recommendedName>
</protein>
<keyword evidence="3" id="KW-0378">Hydrolase</keyword>